<evidence type="ECO:0000256" key="4">
    <source>
        <dbReference type="ARBA" id="ARBA00022777"/>
    </source>
</evidence>
<dbReference type="GO" id="GO:0004672">
    <property type="term" value="F:protein kinase activity"/>
    <property type="evidence" value="ECO:0000318"/>
    <property type="project" value="GO_Central"/>
</dbReference>
<evidence type="ECO:0000313" key="10">
    <source>
        <dbReference type="EMBL" id="OTG27173.1"/>
    </source>
</evidence>
<keyword evidence="1" id="KW-0723">Serine/threonine-protein kinase</keyword>
<evidence type="ECO:0000256" key="5">
    <source>
        <dbReference type="ARBA" id="ARBA00022840"/>
    </source>
</evidence>
<evidence type="ECO:0000256" key="6">
    <source>
        <dbReference type="PROSITE-ProRule" id="PRU10141"/>
    </source>
</evidence>
<evidence type="ECO:0000256" key="2">
    <source>
        <dbReference type="ARBA" id="ARBA00022679"/>
    </source>
</evidence>
<keyword evidence="3 6" id="KW-0547">Nucleotide-binding</keyword>
<keyword evidence="10" id="KW-0675">Receptor</keyword>
<feature type="binding site" evidence="6">
    <location>
        <position position="73"/>
    </location>
    <ligand>
        <name>ATP</name>
        <dbReference type="ChEBI" id="CHEBI:30616"/>
    </ligand>
</feature>
<dbReference type="SUPFAM" id="SSF56112">
    <property type="entry name" value="Protein kinase-like (PK-like)"/>
    <property type="match status" value="1"/>
</dbReference>
<evidence type="ECO:0000256" key="7">
    <source>
        <dbReference type="SAM" id="MobiDB-lite"/>
    </source>
</evidence>
<dbReference type="PROSITE" id="PS00107">
    <property type="entry name" value="PROTEIN_KINASE_ATP"/>
    <property type="match status" value="1"/>
</dbReference>
<evidence type="ECO:0000256" key="1">
    <source>
        <dbReference type="ARBA" id="ARBA00022527"/>
    </source>
</evidence>
<evidence type="ECO:0000259" key="8">
    <source>
        <dbReference type="PROSITE" id="PS50011"/>
    </source>
</evidence>
<dbReference type="FunFam" id="3.30.200.20:FF:000039">
    <property type="entry name" value="receptor-like protein kinase FERONIA"/>
    <property type="match status" value="1"/>
</dbReference>
<dbReference type="AlphaFoldDB" id="A0A251UVY7"/>
<dbReference type="InterPro" id="IPR045272">
    <property type="entry name" value="ANXUR1/2-like"/>
</dbReference>
<dbReference type="EMBL" id="MNCJ02000319">
    <property type="protein sequence ID" value="KAF5808118.1"/>
    <property type="molecule type" value="Genomic_DNA"/>
</dbReference>
<dbReference type="PANTHER" id="PTHR27003:SF342">
    <property type="entry name" value="TYROSINE-PROTEIN KINASE, CSF-1_PDGF RECEPTOR FAMILY-RELATED"/>
    <property type="match status" value="1"/>
</dbReference>
<dbReference type="OMA" id="CEQEKEH"/>
<sequence length="187" mass="20940">MFAACDGKESQPSTSSSSSKQYSQPYCRHFEFHEITTATENFNELLVIGSGGFGKVFKGKIIIGESFLVVAIKRLDSMSNQGATEFWAEVEMLSKLRHCNLVSLVGYCNYEKEMILVYEYMSNGTLDDHLHKLNSRLSWLERLNICIGAGRGLHYLHTGTGIDTGTTIKLSFRRGEISFKTVFSTPS</sequence>
<keyword evidence="4 10" id="KW-0418">Kinase</keyword>
<feature type="domain" description="Protein kinase" evidence="8">
    <location>
        <begin position="42"/>
        <end position="187"/>
    </location>
</feature>
<organism evidence="10 11">
    <name type="scientific">Helianthus annuus</name>
    <name type="common">Common sunflower</name>
    <dbReference type="NCBI Taxonomy" id="4232"/>
    <lineage>
        <taxon>Eukaryota</taxon>
        <taxon>Viridiplantae</taxon>
        <taxon>Streptophyta</taxon>
        <taxon>Embryophyta</taxon>
        <taxon>Tracheophyta</taxon>
        <taxon>Spermatophyta</taxon>
        <taxon>Magnoliopsida</taxon>
        <taxon>eudicotyledons</taxon>
        <taxon>Gunneridae</taxon>
        <taxon>Pentapetalae</taxon>
        <taxon>asterids</taxon>
        <taxon>campanulids</taxon>
        <taxon>Asterales</taxon>
        <taxon>Asteraceae</taxon>
        <taxon>Asteroideae</taxon>
        <taxon>Heliantheae alliance</taxon>
        <taxon>Heliantheae</taxon>
        <taxon>Helianthus</taxon>
    </lineage>
</organism>
<proteinExistence type="predicted"/>
<dbReference type="InterPro" id="IPR001245">
    <property type="entry name" value="Ser-Thr/Tyr_kinase_cat_dom"/>
</dbReference>
<feature type="compositionally biased region" description="Low complexity" evidence="7">
    <location>
        <begin position="10"/>
        <end position="21"/>
    </location>
</feature>
<keyword evidence="11" id="KW-1185">Reference proteome</keyword>
<dbReference type="InterPro" id="IPR000719">
    <property type="entry name" value="Prot_kinase_dom"/>
</dbReference>
<dbReference type="GO" id="GO:0005886">
    <property type="term" value="C:plasma membrane"/>
    <property type="evidence" value="ECO:0000318"/>
    <property type="project" value="GO_Central"/>
</dbReference>
<dbReference type="Pfam" id="PF07714">
    <property type="entry name" value="PK_Tyr_Ser-Thr"/>
    <property type="match status" value="1"/>
</dbReference>
<keyword evidence="5 6" id="KW-0067">ATP-binding</keyword>
<dbReference type="PANTHER" id="PTHR27003">
    <property type="entry name" value="OS07G0166700 PROTEIN"/>
    <property type="match status" value="1"/>
</dbReference>
<dbReference type="InterPro" id="IPR011009">
    <property type="entry name" value="Kinase-like_dom_sf"/>
</dbReference>
<dbReference type="InterPro" id="IPR017441">
    <property type="entry name" value="Protein_kinase_ATP_BS"/>
</dbReference>
<name>A0A251UVY7_HELAN</name>
<dbReference type="EMBL" id="CM007893">
    <property type="protein sequence ID" value="OTG27173.1"/>
    <property type="molecule type" value="Genomic_DNA"/>
</dbReference>
<dbReference type="GO" id="GO:0004674">
    <property type="term" value="F:protein serine/threonine kinase activity"/>
    <property type="evidence" value="ECO:0007669"/>
    <property type="project" value="UniProtKB-KW"/>
</dbReference>
<gene>
    <name evidence="10" type="ORF">HannXRQ_Chr04g0097141</name>
    <name evidence="9" type="ORF">HanXRQr2_Chr04g0141791</name>
</gene>
<dbReference type="InParanoid" id="A0A251UVY7"/>
<dbReference type="PROSITE" id="PS50011">
    <property type="entry name" value="PROTEIN_KINASE_DOM"/>
    <property type="match status" value="1"/>
</dbReference>
<evidence type="ECO:0000256" key="3">
    <source>
        <dbReference type="ARBA" id="ARBA00022741"/>
    </source>
</evidence>
<dbReference type="Proteomes" id="UP000215914">
    <property type="component" value="Chromosome 4"/>
</dbReference>
<keyword evidence="2 9" id="KW-0808">Transferase</keyword>
<protein>
    <submittedName>
        <fullName evidence="10">Putative tyrosine-protein kinase, neurotrophic receptor, type 2</fullName>
    </submittedName>
</protein>
<dbReference type="GO" id="GO:0004714">
    <property type="term" value="F:transmembrane receptor protein tyrosine kinase activity"/>
    <property type="evidence" value="ECO:0007669"/>
    <property type="project" value="InterPro"/>
</dbReference>
<accession>A0A251UVY7</accession>
<reference evidence="10" key="2">
    <citation type="submission" date="2017-02" db="EMBL/GenBank/DDBJ databases">
        <title>Sunflower complete genome.</title>
        <authorList>
            <person name="Langlade N."/>
            <person name="Munos S."/>
        </authorList>
    </citation>
    <scope>NUCLEOTIDE SEQUENCE [LARGE SCALE GENOMIC DNA]</scope>
    <source>
        <tissue evidence="10">Leaves</tissue>
    </source>
</reference>
<dbReference type="Gramene" id="mRNA:HanXRQr2_Chr04g0141791">
    <property type="protein sequence ID" value="CDS:HanXRQr2_Chr04g0141791.1"/>
    <property type="gene ID" value="HanXRQr2_Chr04g0141791"/>
</dbReference>
<reference evidence="9" key="3">
    <citation type="submission" date="2020-06" db="EMBL/GenBank/DDBJ databases">
        <title>Helianthus annuus Genome sequencing and assembly Release 2.</title>
        <authorList>
            <person name="Gouzy J."/>
            <person name="Langlade N."/>
            <person name="Munos S."/>
        </authorList>
    </citation>
    <scope>NUCLEOTIDE SEQUENCE</scope>
    <source>
        <tissue evidence="9">Leaves</tissue>
    </source>
</reference>
<dbReference type="Gene3D" id="1.10.510.10">
    <property type="entry name" value="Transferase(Phosphotransferase) domain 1"/>
    <property type="match status" value="1"/>
</dbReference>
<dbReference type="GO" id="GO:0005524">
    <property type="term" value="F:ATP binding"/>
    <property type="evidence" value="ECO:0007669"/>
    <property type="project" value="UniProtKB-UniRule"/>
</dbReference>
<reference evidence="9 11" key="1">
    <citation type="journal article" date="2017" name="Nature">
        <title>The sunflower genome provides insights into oil metabolism, flowering and Asterid evolution.</title>
        <authorList>
            <person name="Badouin H."/>
            <person name="Gouzy J."/>
            <person name="Grassa C.J."/>
            <person name="Murat F."/>
            <person name="Staton S.E."/>
            <person name="Cottret L."/>
            <person name="Lelandais-Briere C."/>
            <person name="Owens G.L."/>
            <person name="Carrere S."/>
            <person name="Mayjonade B."/>
            <person name="Legrand L."/>
            <person name="Gill N."/>
            <person name="Kane N.C."/>
            <person name="Bowers J.E."/>
            <person name="Hubner S."/>
            <person name="Bellec A."/>
            <person name="Berard A."/>
            <person name="Berges H."/>
            <person name="Blanchet N."/>
            <person name="Boniface M.C."/>
            <person name="Brunel D."/>
            <person name="Catrice O."/>
            <person name="Chaidir N."/>
            <person name="Claudel C."/>
            <person name="Donnadieu C."/>
            <person name="Faraut T."/>
            <person name="Fievet G."/>
            <person name="Helmstetter N."/>
            <person name="King M."/>
            <person name="Knapp S.J."/>
            <person name="Lai Z."/>
            <person name="Le Paslier M.C."/>
            <person name="Lippi Y."/>
            <person name="Lorenzon L."/>
            <person name="Mandel J.R."/>
            <person name="Marage G."/>
            <person name="Marchand G."/>
            <person name="Marquand E."/>
            <person name="Bret-Mestries E."/>
            <person name="Morien E."/>
            <person name="Nambeesan S."/>
            <person name="Nguyen T."/>
            <person name="Pegot-Espagnet P."/>
            <person name="Pouilly N."/>
            <person name="Raftis F."/>
            <person name="Sallet E."/>
            <person name="Schiex T."/>
            <person name="Thomas J."/>
            <person name="Vandecasteele C."/>
            <person name="Vares D."/>
            <person name="Vear F."/>
            <person name="Vautrin S."/>
            <person name="Crespi M."/>
            <person name="Mangin B."/>
            <person name="Burke J.M."/>
            <person name="Salse J."/>
            <person name="Munos S."/>
            <person name="Vincourt P."/>
            <person name="Rieseberg L.H."/>
            <person name="Langlade N.B."/>
        </authorList>
    </citation>
    <scope>NUCLEOTIDE SEQUENCE [LARGE SCALE GENOMIC DNA]</scope>
    <source>
        <strain evidence="11">cv. SF193</strain>
        <tissue evidence="9">Leaves</tissue>
    </source>
</reference>
<evidence type="ECO:0000313" key="11">
    <source>
        <dbReference type="Proteomes" id="UP000215914"/>
    </source>
</evidence>
<feature type="region of interest" description="Disordered" evidence="7">
    <location>
        <begin position="1"/>
        <end position="21"/>
    </location>
</feature>
<evidence type="ECO:0000313" key="9">
    <source>
        <dbReference type="EMBL" id="KAF5808118.1"/>
    </source>
</evidence>